<sequence length="239" mass="26990">MYACPPMPPVPCPPECPPSKPKYDPSARYYREIGTAVIGNHLIIRMEREKGKSKKLKGWDPPCDCDVIEIQRPTSTQGPKILKGTDNNRILFRVESKNAAAKIDEEDTKPQAISYEVGQCRGGPNTNNQCRTFTIYPVLDGSDAQEVHTDRVTEGNENVFMLKVKKKGISVDQPRRNVELELRTPKPPTPPAPPPEEPILKYQQPTRNVDFTQNEHDTAKTMSKTKLRKIKKRGKMGKK</sequence>
<feature type="compositionally biased region" description="Pro residues" evidence="1">
    <location>
        <begin position="185"/>
        <end position="197"/>
    </location>
</feature>
<feature type="region of interest" description="Disordered" evidence="1">
    <location>
        <begin position="175"/>
        <end position="239"/>
    </location>
</feature>
<gene>
    <name evidence="3" type="primary">LOC117238648</name>
</gene>
<dbReference type="GeneID" id="117238648"/>
<dbReference type="AlphaFoldDB" id="A0A6J3L6H2"/>
<dbReference type="KEGG" id="bvk:117238648"/>
<dbReference type="RefSeq" id="XP_033359619.1">
    <property type="nucleotide sequence ID" value="XM_033503728.1"/>
</dbReference>
<accession>A0A6J3L6H2</accession>
<protein>
    <submittedName>
        <fullName evidence="3">Uncharacterized protein LOC117238648</fullName>
    </submittedName>
</protein>
<proteinExistence type="predicted"/>
<feature type="compositionally biased region" description="Polar residues" evidence="1">
    <location>
        <begin position="203"/>
        <end position="212"/>
    </location>
</feature>
<reference evidence="3" key="1">
    <citation type="submission" date="2025-08" db="UniProtKB">
        <authorList>
            <consortium name="RefSeq"/>
        </authorList>
    </citation>
    <scope>IDENTIFICATION</scope>
    <source>
        <tissue evidence="3">Muscle</tissue>
    </source>
</reference>
<dbReference type="Proteomes" id="UP000504631">
    <property type="component" value="Unplaced"/>
</dbReference>
<name>A0A6J3L6H2_9HYME</name>
<evidence type="ECO:0000313" key="2">
    <source>
        <dbReference type="Proteomes" id="UP000504631"/>
    </source>
</evidence>
<feature type="compositionally biased region" description="Basic residues" evidence="1">
    <location>
        <begin position="223"/>
        <end position="239"/>
    </location>
</feature>
<feature type="compositionally biased region" description="Basic and acidic residues" evidence="1">
    <location>
        <begin position="175"/>
        <end position="184"/>
    </location>
</feature>
<evidence type="ECO:0000256" key="1">
    <source>
        <dbReference type="SAM" id="MobiDB-lite"/>
    </source>
</evidence>
<evidence type="ECO:0000313" key="3">
    <source>
        <dbReference type="RefSeq" id="XP_033359619.1"/>
    </source>
</evidence>
<keyword evidence="2" id="KW-1185">Reference proteome</keyword>
<organism evidence="2 3">
    <name type="scientific">Bombus vosnesenskii</name>
    <dbReference type="NCBI Taxonomy" id="207650"/>
    <lineage>
        <taxon>Eukaryota</taxon>
        <taxon>Metazoa</taxon>
        <taxon>Ecdysozoa</taxon>
        <taxon>Arthropoda</taxon>
        <taxon>Hexapoda</taxon>
        <taxon>Insecta</taxon>
        <taxon>Pterygota</taxon>
        <taxon>Neoptera</taxon>
        <taxon>Endopterygota</taxon>
        <taxon>Hymenoptera</taxon>
        <taxon>Apocrita</taxon>
        <taxon>Aculeata</taxon>
        <taxon>Apoidea</taxon>
        <taxon>Anthophila</taxon>
        <taxon>Apidae</taxon>
        <taxon>Bombus</taxon>
        <taxon>Pyrobombus</taxon>
    </lineage>
</organism>